<keyword evidence="2" id="KW-0547">Nucleotide-binding</keyword>
<keyword evidence="8" id="KW-1185">Reference proteome</keyword>
<dbReference type="InterPro" id="IPR052247">
    <property type="entry name" value="Meiotic_Crossover_Helicase"/>
</dbReference>
<evidence type="ECO:0000256" key="1">
    <source>
        <dbReference type="ARBA" id="ARBA00010140"/>
    </source>
</evidence>
<comment type="similarity">
    <text evidence="1">Belongs to the helicase family. SKI2 subfamily.</text>
</comment>
<keyword evidence="7" id="KW-0347">Helicase</keyword>
<name>A0A9W8ATE5_9FUNG</name>
<dbReference type="Proteomes" id="UP001150925">
    <property type="component" value="Unassembled WGS sequence"/>
</dbReference>
<dbReference type="InterPro" id="IPR004179">
    <property type="entry name" value="Sec63-dom"/>
</dbReference>
<dbReference type="Pfam" id="PF00270">
    <property type="entry name" value="DEAD"/>
    <property type="match status" value="1"/>
</dbReference>
<accession>A0A9W8ATE5</accession>
<proteinExistence type="inferred from homology"/>
<evidence type="ECO:0000256" key="2">
    <source>
        <dbReference type="ARBA" id="ARBA00022741"/>
    </source>
</evidence>
<dbReference type="EMBL" id="JANBPY010001149">
    <property type="protein sequence ID" value="KAJ1961373.1"/>
    <property type="molecule type" value="Genomic_DNA"/>
</dbReference>
<evidence type="ECO:0000313" key="7">
    <source>
        <dbReference type="EMBL" id="KAJ1961373.1"/>
    </source>
</evidence>
<dbReference type="PROSITE" id="PS51192">
    <property type="entry name" value="HELICASE_ATP_BIND_1"/>
    <property type="match status" value="1"/>
</dbReference>
<dbReference type="SMART" id="SM00487">
    <property type="entry name" value="DEXDc"/>
    <property type="match status" value="1"/>
</dbReference>
<feature type="compositionally biased region" description="Polar residues" evidence="4">
    <location>
        <begin position="985"/>
        <end position="1001"/>
    </location>
</feature>
<keyword evidence="7" id="KW-0378">Hydrolase</keyword>
<dbReference type="PANTHER" id="PTHR47835:SF3">
    <property type="entry name" value="HELICASE FOR MEIOSIS 1"/>
    <property type="match status" value="1"/>
</dbReference>
<dbReference type="InterPro" id="IPR011545">
    <property type="entry name" value="DEAD/DEAH_box_helicase_dom"/>
</dbReference>
<evidence type="ECO:0000259" key="6">
    <source>
        <dbReference type="PROSITE" id="PS51194"/>
    </source>
</evidence>
<dbReference type="Gene3D" id="3.40.50.300">
    <property type="entry name" value="P-loop containing nucleotide triphosphate hydrolases"/>
    <property type="match status" value="2"/>
</dbReference>
<dbReference type="CDD" id="cd18795">
    <property type="entry name" value="SF2_C_Ski2"/>
    <property type="match status" value="1"/>
</dbReference>
<evidence type="ECO:0000256" key="3">
    <source>
        <dbReference type="ARBA" id="ARBA00022840"/>
    </source>
</evidence>
<reference evidence="7" key="1">
    <citation type="submission" date="2022-07" db="EMBL/GenBank/DDBJ databases">
        <title>Phylogenomic reconstructions and comparative analyses of Kickxellomycotina fungi.</title>
        <authorList>
            <person name="Reynolds N.K."/>
            <person name="Stajich J.E."/>
            <person name="Barry K."/>
            <person name="Grigoriev I.V."/>
            <person name="Crous P."/>
            <person name="Smith M.E."/>
        </authorList>
    </citation>
    <scope>NUCLEOTIDE SEQUENCE</scope>
    <source>
        <strain evidence="7">RSA 1196</strain>
    </source>
</reference>
<dbReference type="Gene3D" id="1.10.3380.10">
    <property type="entry name" value="Sec63 N-terminal domain-like domain"/>
    <property type="match status" value="1"/>
</dbReference>
<dbReference type="GO" id="GO:0043138">
    <property type="term" value="F:3'-5' DNA helicase activity"/>
    <property type="evidence" value="ECO:0007669"/>
    <property type="project" value="UniProtKB-EC"/>
</dbReference>
<dbReference type="InterPro" id="IPR014001">
    <property type="entry name" value="Helicase_ATP-bd"/>
</dbReference>
<dbReference type="Gene3D" id="1.10.10.10">
    <property type="entry name" value="Winged helix-like DNA-binding domain superfamily/Winged helix DNA-binding domain"/>
    <property type="match status" value="1"/>
</dbReference>
<dbReference type="PANTHER" id="PTHR47835">
    <property type="entry name" value="HFM1, ATP DEPENDENT DNA HELICASE HOMOLOG"/>
    <property type="match status" value="1"/>
</dbReference>
<evidence type="ECO:0000259" key="5">
    <source>
        <dbReference type="PROSITE" id="PS51192"/>
    </source>
</evidence>
<dbReference type="SUPFAM" id="SSF158702">
    <property type="entry name" value="Sec63 N-terminal domain-like"/>
    <property type="match status" value="1"/>
</dbReference>
<feature type="compositionally biased region" description="Polar residues" evidence="4">
    <location>
        <begin position="957"/>
        <end position="976"/>
    </location>
</feature>
<sequence>LMYCDDNIVVSAPTGSGKTCLFELALVQLFQRHEHQCKAIYMAPTKALCSERCVDWQRRFGALGYTCNEVTGDSEFTHSGDILRSSLIITTPEKWDALSRRWTDHSNLMKKIQLVMIDEVHILQEKRGATLEAVVSRMRIINPTIRYIAVSATVPNIGDIAQWLCMEDINEVDPSTPPKHISAEQRNETCRLPARVFTFGEEYRPVPLQRFVYSYESRGDNGFLFERNLDYRLPGIIEQHSGGYPVLVFCSTRKSAQQACEYLAKQYSNGALVSQTLADPSAIKSFKDKRLRAFHHAGLEVTDRRLVESLFISGSIRVACTTSTLAIGVNLPARLVIIKSTRGYHQSQYTEYSTLDILQMLGRAGRPQFDTVGVAVILTTRDKQYHYENLIAGQEDVESSLHSHLIEHINAEISLGSVQSVQAALQWLKSSFLYVRVCSNLSYYPLDGKEFTNRTPHQYLEELGTAMARYYIAFTTMETIVDSKEKANNSDILKVLSQAQEYSELRFQVGEKSVLNELNKHVLIKHPVKGRVRTIDQKVYLLFQIYLGNLNVTGAKISFQMQNEIRFVVQQAHRVLKCFMEVTVSRQDTESLLNALLLCQCLRAQSWDRSYHVLKQVDKIGNQYAKVFGEAGVKTLDDLKILDAQQIETILNRNPPFGNQIREAVQRLPWLTVDGTRGQSNRDLEVRMRLENAQVRTALNGQLRWAVLVVFTELGRLVTFRRFPLAQLKEPKVIKLYLAGDSASQPIHCVVVSEDVVGVGGQCLVAPLQLNDKCLLRTCPDQGSKVDDEKSDFELLEACKDTHNSFASIKDSQENYAPNTKTTCIDSTPPTHVPCSHRCADKHRCKHVCCKTGRKRKVVSDSTAKVLALRNKTPRQSSPIVIDDSDDDDTRCSSVNHSLVVPVELSPVSNGPLSDLTLVPPSPMKVSGIMPGFHPTSTNDPTVLTSDTYMCSVLAKTETSPQASESRPTLPNTVPVASSPPRRSLLTSTVQQGSSITTTTPQPLPSRPQHQDSYLIKGKEKLHQWLRQLRGPNPPNQ</sequence>
<dbReference type="OrthoDB" id="5575at2759"/>
<dbReference type="InterPro" id="IPR036388">
    <property type="entry name" value="WH-like_DNA-bd_sf"/>
</dbReference>
<keyword evidence="3" id="KW-0067">ATP-binding</keyword>
<dbReference type="PROSITE" id="PS51194">
    <property type="entry name" value="HELICASE_CTER"/>
    <property type="match status" value="1"/>
</dbReference>
<feature type="domain" description="Helicase C-terminal" evidence="6">
    <location>
        <begin position="228"/>
        <end position="429"/>
    </location>
</feature>
<dbReference type="EC" id="3.6.4.12" evidence="7"/>
<comment type="caution">
    <text evidence="7">The sequence shown here is derived from an EMBL/GenBank/DDBJ whole genome shotgun (WGS) entry which is preliminary data.</text>
</comment>
<feature type="domain" description="Helicase ATP-binding" evidence="5">
    <location>
        <begin position="1"/>
        <end position="172"/>
    </location>
</feature>
<dbReference type="InterPro" id="IPR001650">
    <property type="entry name" value="Helicase_C-like"/>
</dbReference>
<organism evidence="7 8">
    <name type="scientific">Dispira parvispora</name>
    <dbReference type="NCBI Taxonomy" id="1520584"/>
    <lineage>
        <taxon>Eukaryota</taxon>
        <taxon>Fungi</taxon>
        <taxon>Fungi incertae sedis</taxon>
        <taxon>Zoopagomycota</taxon>
        <taxon>Kickxellomycotina</taxon>
        <taxon>Dimargaritomycetes</taxon>
        <taxon>Dimargaritales</taxon>
        <taxon>Dimargaritaceae</taxon>
        <taxon>Dispira</taxon>
    </lineage>
</organism>
<dbReference type="Pfam" id="PF02889">
    <property type="entry name" value="Sec63"/>
    <property type="match status" value="1"/>
</dbReference>
<feature type="non-terminal residue" evidence="7">
    <location>
        <position position="1037"/>
    </location>
</feature>
<dbReference type="GO" id="GO:0003676">
    <property type="term" value="F:nucleic acid binding"/>
    <property type="evidence" value="ECO:0007669"/>
    <property type="project" value="InterPro"/>
</dbReference>
<evidence type="ECO:0000256" key="4">
    <source>
        <dbReference type="SAM" id="MobiDB-lite"/>
    </source>
</evidence>
<feature type="region of interest" description="Disordered" evidence="4">
    <location>
        <begin position="957"/>
        <end position="1013"/>
    </location>
</feature>
<dbReference type="SUPFAM" id="SSF52540">
    <property type="entry name" value="P-loop containing nucleoside triphosphate hydrolases"/>
    <property type="match status" value="1"/>
</dbReference>
<protein>
    <submittedName>
        <fullName evidence="7">ATP-dependent DNA helicase MER3</fullName>
        <ecNumber evidence="7">3.6.4.12</ecNumber>
    </submittedName>
</protein>
<dbReference type="AlphaFoldDB" id="A0A9W8ATE5"/>
<dbReference type="SMART" id="SM00973">
    <property type="entry name" value="Sec63"/>
    <property type="match status" value="1"/>
</dbReference>
<dbReference type="Pfam" id="PF00271">
    <property type="entry name" value="Helicase_C"/>
    <property type="match status" value="1"/>
</dbReference>
<dbReference type="GO" id="GO:0016787">
    <property type="term" value="F:hydrolase activity"/>
    <property type="evidence" value="ECO:0007669"/>
    <property type="project" value="UniProtKB-KW"/>
</dbReference>
<dbReference type="InterPro" id="IPR027417">
    <property type="entry name" value="P-loop_NTPase"/>
</dbReference>
<dbReference type="SMART" id="SM00490">
    <property type="entry name" value="HELICc"/>
    <property type="match status" value="1"/>
</dbReference>
<gene>
    <name evidence="7" type="primary">HFM1</name>
    <name evidence="7" type="ORF">IWQ62_003890</name>
</gene>
<dbReference type="GO" id="GO:0051321">
    <property type="term" value="P:meiotic cell cycle"/>
    <property type="evidence" value="ECO:0007669"/>
    <property type="project" value="UniProtKB-KW"/>
</dbReference>
<dbReference type="GO" id="GO:0005524">
    <property type="term" value="F:ATP binding"/>
    <property type="evidence" value="ECO:0007669"/>
    <property type="project" value="UniProtKB-KW"/>
</dbReference>
<evidence type="ECO:0000313" key="8">
    <source>
        <dbReference type="Proteomes" id="UP001150925"/>
    </source>
</evidence>